<evidence type="ECO:0000256" key="1">
    <source>
        <dbReference type="SAM" id="MobiDB-lite"/>
    </source>
</evidence>
<name>A0A9P6E8N5_9AGAR</name>
<accession>A0A9P6E8N5</accession>
<dbReference type="AlphaFoldDB" id="A0A9P6E8N5"/>
<organism evidence="2 3">
    <name type="scientific">Crepidotus variabilis</name>
    <dbReference type="NCBI Taxonomy" id="179855"/>
    <lineage>
        <taxon>Eukaryota</taxon>
        <taxon>Fungi</taxon>
        <taxon>Dikarya</taxon>
        <taxon>Basidiomycota</taxon>
        <taxon>Agaricomycotina</taxon>
        <taxon>Agaricomycetes</taxon>
        <taxon>Agaricomycetidae</taxon>
        <taxon>Agaricales</taxon>
        <taxon>Agaricineae</taxon>
        <taxon>Crepidotaceae</taxon>
        <taxon>Crepidotus</taxon>
    </lineage>
</organism>
<reference evidence="2" key="1">
    <citation type="submission" date="2020-11" db="EMBL/GenBank/DDBJ databases">
        <authorList>
            <consortium name="DOE Joint Genome Institute"/>
            <person name="Ahrendt S."/>
            <person name="Riley R."/>
            <person name="Andreopoulos W."/>
            <person name="Labutti K."/>
            <person name="Pangilinan J."/>
            <person name="Ruiz-Duenas F.J."/>
            <person name="Barrasa J.M."/>
            <person name="Sanchez-Garcia M."/>
            <person name="Camarero S."/>
            <person name="Miyauchi S."/>
            <person name="Serrano A."/>
            <person name="Linde D."/>
            <person name="Babiker R."/>
            <person name="Drula E."/>
            <person name="Ayuso-Fernandez I."/>
            <person name="Pacheco R."/>
            <person name="Padilla G."/>
            <person name="Ferreira P."/>
            <person name="Barriuso J."/>
            <person name="Kellner H."/>
            <person name="Castanera R."/>
            <person name="Alfaro M."/>
            <person name="Ramirez L."/>
            <person name="Pisabarro A.G."/>
            <person name="Kuo A."/>
            <person name="Tritt A."/>
            <person name="Lipzen A."/>
            <person name="He G."/>
            <person name="Yan M."/>
            <person name="Ng V."/>
            <person name="Cullen D."/>
            <person name="Martin F."/>
            <person name="Rosso M.-N."/>
            <person name="Henrissat B."/>
            <person name="Hibbett D."/>
            <person name="Martinez A.T."/>
            <person name="Grigoriev I.V."/>
        </authorList>
    </citation>
    <scope>NUCLEOTIDE SEQUENCE</scope>
    <source>
        <strain evidence="2">CBS 506.95</strain>
    </source>
</reference>
<evidence type="ECO:0000313" key="2">
    <source>
        <dbReference type="EMBL" id="KAF9524527.1"/>
    </source>
</evidence>
<sequence>MDCPLTSSALNKPLILDFKQLIYLLQAETLKATDELLRVLKITLIKNLNGFRREWLLVQVIEPASRTVMYFRMERGLWPVTDTITRTDGKLNQSDVVMEELKFVGDLDSEENPRLADIAALATASEDLGIIYTLSPYHCYRFAGLVFGACATLPFKHVFLVHETRLKAGYFGWMSLVEIKEGEKRALARQFRPSHEARCPTAKKPSPKRSYQLRFP</sequence>
<dbReference type="EMBL" id="MU157897">
    <property type="protein sequence ID" value="KAF9524527.1"/>
    <property type="molecule type" value="Genomic_DNA"/>
</dbReference>
<protein>
    <submittedName>
        <fullName evidence="2">Uncharacterized protein</fullName>
    </submittedName>
</protein>
<evidence type="ECO:0000313" key="3">
    <source>
        <dbReference type="Proteomes" id="UP000807306"/>
    </source>
</evidence>
<proteinExistence type="predicted"/>
<dbReference type="Proteomes" id="UP000807306">
    <property type="component" value="Unassembled WGS sequence"/>
</dbReference>
<gene>
    <name evidence="2" type="ORF">CPB83DRAFT_861067</name>
</gene>
<keyword evidence="3" id="KW-1185">Reference proteome</keyword>
<comment type="caution">
    <text evidence="2">The sequence shown here is derived from an EMBL/GenBank/DDBJ whole genome shotgun (WGS) entry which is preliminary data.</text>
</comment>
<feature type="region of interest" description="Disordered" evidence="1">
    <location>
        <begin position="197"/>
        <end position="216"/>
    </location>
</feature>